<sequence>MTDDRQERDDDDVEPSSDDFDDFFDSRAQWEAPSEGMEQPLDDHEDLPMSRRQRRRIRKTKKRHAIILIVGALVVVALIVVGLYSGYRALSRWSQSRAAQSTTSESLDYPGPGTGSVSFTVSTGESVDSVASRLVKAGVVKSAQSFTSVVSANSSTIYPGTYALKKRMPAADALAILSDQSKAKGMLEVKSGERVSDVVKSAASLSSIPEADFTAIVDAGGKGILPDEAEGHFEGWLEPGTYDVSNASSASAVLKQMVQARIAKLDDLGVPTGTERQKVLIMASIAESEVNTEEYYGKVVRVILNRLSKSMPLGMDTTVAYGAGVKASELTNAMLADTNNAYNTRVKTGLPPSPISNPGDSAITAAMNPPAGDWLYFVTTNLKTGETKFVATEDEFWKIREEYKNSNEDAN</sequence>
<dbReference type="PANTHER" id="PTHR30518">
    <property type="entry name" value="ENDOLYTIC MUREIN TRANSGLYCOSYLASE"/>
    <property type="match status" value="1"/>
</dbReference>
<dbReference type="InterPro" id="IPR003770">
    <property type="entry name" value="MLTG-like"/>
</dbReference>
<organism evidence="9 10">
    <name type="scientific">Bifidobacterium minimum</name>
    <dbReference type="NCBI Taxonomy" id="1693"/>
    <lineage>
        <taxon>Bacteria</taxon>
        <taxon>Bacillati</taxon>
        <taxon>Actinomycetota</taxon>
        <taxon>Actinomycetes</taxon>
        <taxon>Bifidobacteriales</taxon>
        <taxon>Bifidobacteriaceae</taxon>
        <taxon>Bifidobacterium</taxon>
    </lineage>
</organism>
<accession>A0A087BNW5</accession>
<keyword evidence="3 7" id="KW-1133">Transmembrane helix</keyword>
<keyword evidence="5 7" id="KW-0456">Lyase</keyword>
<dbReference type="NCBIfam" id="TIGR00247">
    <property type="entry name" value="endolytic transglycosylase MltG"/>
    <property type="match status" value="1"/>
</dbReference>
<evidence type="ECO:0000256" key="2">
    <source>
        <dbReference type="ARBA" id="ARBA00022692"/>
    </source>
</evidence>
<dbReference type="GO" id="GO:0071555">
    <property type="term" value="P:cell wall organization"/>
    <property type="evidence" value="ECO:0007669"/>
    <property type="project" value="UniProtKB-KW"/>
</dbReference>
<keyword evidence="1 7" id="KW-1003">Cell membrane</keyword>
<evidence type="ECO:0000313" key="10">
    <source>
        <dbReference type="Proteomes" id="UP000029014"/>
    </source>
</evidence>
<comment type="caution">
    <text evidence="9">The sequence shown here is derived from an EMBL/GenBank/DDBJ whole genome shotgun (WGS) entry which is preliminary data.</text>
</comment>
<evidence type="ECO:0000256" key="8">
    <source>
        <dbReference type="SAM" id="MobiDB-lite"/>
    </source>
</evidence>
<dbReference type="STRING" id="1693.BMIN_0615"/>
<dbReference type="AlphaFoldDB" id="A0A087BNW5"/>
<evidence type="ECO:0000256" key="6">
    <source>
        <dbReference type="ARBA" id="ARBA00023316"/>
    </source>
</evidence>
<name>A0A087BNW5_9BIFI</name>
<dbReference type="Proteomes" id="UP000029014">
    <property type="component" value="Unassembled WGS sequence"/>
</dbReference>
<keyword evidence="4 7" id="KW-0472">Membrane</keyword>
<protein>
    <recommendedName>
        <fullName evidence="7">Endolytic murein transglycosylase</fullName>
        <ecNumber evidence="7">4.2.2.29</ecNumber>
    </recommendedName>
    <alternativeName>
        <fullName evidence="7">Peptidoglycan lytic transglycosylase</fullName>
    </alternativeName>
    <alternativeName>
        <fullName evidence="7">Peptidoglycan polymerization terminase</fullName>
    </alternativeName>
</protein>
<dbReference type="PANTHER" id="PTHR30518:SF2">
    <property type="entry name" value="ENDOLYTIC MUREIN TRANSGLYCOSYLASE"/>
    <property type="match status" value="1"/>
</dbReference>
<feature type="site" description="Important for catalytic activity" evidence="7">
    <location>
        <position position="289"/>
    </location>
</feature>
<dbReference type="GO" id="GO:0008932">
    <property type="term" value="F:lytic endotransglycosylase activity"/>
    <property type="evidence" value="ECO:0007669"/>
    <property type="project" value="UniProtKB-UniRule"/>
</dbReference>
<dbReference type="Pfam" id="PF02618">
    <property type="entry name" value="YceG"/>
    <property type="match status" value="1"/>
</dbReference>
<proteinExistence type="inferred from homology"/>
<dbReference type="Gene3D" id="3.30.1490.480">
    <property type="entry name" value="Endolytic murein transglycosylase"/>
    <property type="match status" value="1"/>
</dbReference>
<keyword evidence="10" id="KW-1185">Reference proteome</keyword>
<comment type="subcellular location">
    <subcellularLocation>
        <location evidence="7">Cell membrane</location>
        <topology evidence="7">Single-pass membrane protein</topology>
    </subcellularLocation>
</comment>
<evidence type="ECO:0000313" key="9">
    <source>
        <dbReference type="EMBL" id="KFI72715.1"/>
    </source>
</evidence>
<comment type="similarity">
    <text evidence="7">Belongs to the transglycosylase MltG family.</text>
</comment>
<evidence type="ECO:0000256" key="7">
    <source>
        <dbReference type="HAMAP-Rule" id="MF_02065"/>
    </source>
</evidence>
<keyword evidence="2 7" id="KW-0812">Transmembrane</keyword>
<evidence type="ECO:0000256" key="3">
    <source>
        <dbReference type="ARBA" id="ARBA00022989"/>
    </source>
</evidence>
<dbReference type="RefSeq" id="WP_022860739.1">
    <property type="nucleotide sequence ID" value="NZ_JGZD01000009.1"/>
</dbReference>
<keyword evidence="6 7" id="KW-0961">Cell wall biogenesis/degradation</keyword>
<comment type="function">
    <text evidence="7">Functions as a peptidoglycan terminase that cleaves nascent peptidoglycan strands endolytically to terminate their elongation.</text>
</comment>
<reference evidence="9 10" key="1">
    <citation type="submission" date="2014-03" db="EMBL/GenBank/DDBJ databases">
        <title>Genomics of Bifidobacteria.</title>
        <authorList>
            <person name="Ventura M."/>
            <person name="Milani C."/>
            <person name="Lugli G.A."/>
        </authorList>
    </citation>
    <scope>NUCLEOTIDE SEQUENCE [LARGE SCALE GENOMIC DNA]</scope>
    <source>
        <strain evidence="9 10">LMG 11592</strain>
    </source>
</reference>
<feature type="region of interest" description="Disordered" evidence="8">
    <location>
        <begin position="1"/>
        <end position="55"/>
    </location>
</feature>
<feature type="compositionally biased region" description="Acidic residues" evidence="8">
    <location>
        <begin position="9"/>
        <end position="23"/>
    </location>
</feature>
<evidence type="ECO:0000256" key="5">
    <source>
        <dbReference type="ARBA" id="ARBA00023239"/>
    </source>
</evidence>
<dbReference type="EC" id="4.2.2.29" evidence="7"/>
<dbReference type="HAMAP" id="MF_02065">
    <property type="entry name" value="MltG"/>
    <property type="match status" value="1"/>
</dbReference>
<comment type="catalytic activity">
    <reaction evidence="7">
        <text>a peptidoglycan chain = a peptidoglycan chain with N-acetyl-1,6-anhydromuramyl-[peptide] at the reducing end + a peptidoglycan chain with N-acetylglucosamine at the non-reducing end.</text>
        <dbReference type="EC" id="4.2.2.29"/>
    </reaction>
</comment>
<evidence type="ECO:0000256" key="1">
    <source>
        <dbReference type="ARBA" id="ARBA00022475"/>
    </source>
</evidence>
<evidence type="ECO:0000256" key="4">
    <source>
        <dbReference type="ARBA" id="ARBA00023136"/>
    </source>
</evidence>
<dbReference type="eggNOG" id="COG1559">
    <property type="taxonomic scope" value="Bacteria"/>
</dbReference>
<feature type="transmembrane region" description="Helical" evidence="7">
    <location>
        <begin position="65"/>
        <end position="87"/>
    </location>
</feature>
<dbReference type="EMBL" id="JGZD01000009">
    <property type="protein sequence ID" value="KFI72715.1"/>
    <property type="molecule type" value="Genomic_DNA"/>
</dbReference>
<dbReference type="GO" id="GO:0005886">
    <property type="term" value="C:plasma membrane"/>
    <property type="evidence" value="ECO:0007669"/>
    <property type="project" value="UniProtKB-SubCell"/>
</dbReference>
<gene>
    <name evidence="7" type="primary">mltG</name>
    <name evidence="9" type="ORF">BMIN_0615</name>
</gene>
<dbReference type="GO" id="GO:0009252">
    <property type="term" value="P:peptidoglycan biosynthetic process"/>
    <property type="evidence" value="ECO:0007669"/>
    <property type="project" value="UniProtKB-UniRule"/>
</dbReference>